<dbReference type="InterPro" id="IPR000884">
    <property type="entry name" value="TSP1_rpt"/>
</dbReference>
<evidence type="ECO:0000313" key="6">
    <source>
        <dbReference type="EMBL" id="WAR30318.1"/>
    </source>
</evidence>
<evidence type="ECO:0000256" key="1">
    <source>
        <dbReference type="ARBA" id="ARBA00022737"/>
    </source>
</evidence>
<dbReference type="InterPro" id="IPR036383">
    <property type="entry name" value="TSP1_rpt_sf"/>
</dbReference>
<protein>
    <submittedName>
        <fullName evidence="6">HMCN1-like protein</fullName>
    </submittedName>
</protein>
<dbReference type="SUPFAM" id="SSF56436">
    <property type="entry name" value="C-type lectin-like"/>
    <property type="match status" value="2"/>
</dbReference>
<dbReference type="PANTHER" id="PTHR22906">
    <property type="entry name" value="PROPERDIN"/>
    <property type="match status" value="1"/>
</dbReference>
<feature type="compositionally biased region" description="Low complexity" evidence="4">
    <location>
        <begin position="425"/>
        <end position="483"/>
    </location>
</feature>
<feature type="compositionally biased region" description="Polar residues" evidence="4">
    <location>
        <begin position="34"/>
        <end position="51"/>
    </location>
</feature>
<evidence type="ECO:0000256" key="2">
    <source>
        <dbReference type="ARBA" id="ARBA00023157"/>
    </source>
</evidence>
<feature type="region of interest" description="Disordered" evidence="4">
    <location>
        <begin position="425"/>
        <end position="492"/>
    </location>
</feature>
<dbReference type="PANTHER" id="PTHR22906:SF21">
    <property type="entry name" value="SEMA DOMAIN-CONTAINING PROTEIN"/>
    <property type="match status" value="1"/>
</dbReference>
<keyword evidence="7" id="KW-1185">Reference proteome</keyword>
<organism evidence="6 7">
    <name type="scientific">Mya arenaria</name>
    <name type="common">Soft-shell clam</name>
    <dbReference type="NCBI Taxonomy" id="6604"/>
    <lineage>
        <taxon>Eukaryota</taxon>
        <taxon>Metazoa</taxon>
        <taxon>Spiralia</taxon>
        <taxon>Lophotrochozoa</taxon>
        <taxon>Mollusca</taxon>
        <taxon>Bivalvia</taxon>
        <taxon>Autobranchia</taxon>
        <taxon>Heteroconchia</taxon>
        <taxon>Euheterodonta</taxon>
        <taxon>Imparidentia</taxon>
        <taxon>Neoheterodontei</taxon>
        <taxon>Myida</taxon>
        <taxon>Myoidea</taxon>
        <taxon>Myidae</taxon>
        <taxon>Mya</taxon>
    </lineage>
</organism>
<dbReference type="CDD" id="cd00037">
    <property type="entry name" value="CLECT"/>
    <property type="match status" value="1"/>
</dbReference>
<evidence type="ECO:0000256" key="4">
    <source>
        <dbReference type="SAM" id="MobiDB-lite"/>
    </source>
</evidence>
<feature type="domain" description="C-type lectin" evidence="5">
    <location>
        <begin position="1140"/>
        <end position="1256"/>
    </location>
</feature>
<keyword evidence="2" id="KW-1015">Disulfide bond</keyword>
<reference evidence="6" key="1">
    <citation type="submission" date="2022-11" db="EMBL/GenBank/DDBJ databases">
        <title>Centuries of genome instability and evolution in soft-shell clam transmissible cancer (bioRxiv).</title>
        <authorList>
            <person name="Hart S.F.M."/>
            <person name="Yonemitsu M.A."/>
            <person name="Giersch R.M."/>
            <person name="Beal B.F."/>
            <person name="Arriagada G."/>
            <person name="Davis B.W."/>
            <person name="Ostrander E.A."/>
            <person name="Goff S.P."/>
            <person name="Metzger M.J."/>
        </authorList>
    </citation>
    <scope>NUCLEOTIDE SEQUENCE</scope>
    <source>
        <strain evidence="6">MELC-2E11</strain>
        <tissue evidence="6">Siphon/mantle</tissue>
    </source>
</reference>
<feature type="coiled-coil region" evidence="3">
    <location>
        <begin position="89"/>
        <end position="123"/>
    </location>
</feature>
<dbReference type="InterPro" id="IPR001304">
    <property type="entry name" value="C-type_lectin-like"/>
</dbReference>
<dbReference type="SMART" id="SM00209">
    <property type="entry name" value="TSP1"/>
    <property type="match status" value="6"/>
</dbReference>
<name>A0ABY7G7B7_MYAAR</name>
<dbReference type="Pfam" id="PF00059">
    <property type="entry name" value="Lectin_C"/>
    <property type="match status" value="2"/>
</dbReference>
<feature type="compositionally biased region" description="Low complexity" evidence="4">
    <location>
        <begin position="1"/>
        <end position="27"/>
    </location>
</feature>
<feature type="region of interest" description="Disordered" evidence="4">
    <location>
        <begin position="1"/>
        <end position="53"/>
    </location>
</feature>
<feature type="region of interest" description="Disordered" evidence="4">
    <location>
        <begin position="329"/>
        <end position="357"/>
    </location>
</feature>
<dbReference type="InterPro" id="IPR016187">
    <property type="entry name" value="CTDL_fold"/>
</dbReference>
<proteinExistence type="predicted"/>
<accession>A0ABY7G7B7</accession>
<dbReference type="PROSITE" id="PS50092">
    <property type="entry name" value="TSP1"/>
    <property type="match status" value="6"/>
</dbReference>
<dbReference type="InterPro" id="IPR016186">
    <property type="entry name" value="C-type_lectin-like/link_sf"/>
</dbReference>
<keyword evidence="1" id="KW-0677">Repeat</keyword>
<dbReference type="SMART" id="SM00034">
    <property type="entry name" value="CLECT"/>
    <property type="match status" value="2"/>
</dbReference>
<dbReference type="Proteomes" id="UP001164746">
    <property type="component" value="Chromosome 17"/>
</dbReference>
<dbReference type="InterPro" id="IPR052065">
    <property type="entry name" value="Compl_asym_regulator"/>
</dbReference>
<dbReference type="EMBL" id="CP111028">
    <property type="protein sequence ID" value="WAR30318.1"/>
    <property type="molecule type" value="Genomic_DNA"/>
</dbReference>
<gene>
    <name evidence="6" type="ORF">MAR_032860</name>
</gene>
<keyword evidence="3" id="KW-0175">Coiled coil</keyword>
<dbReference type="Gene3D" id="2.20.100.10">
    <property type="entry name" value="Thrombospondin type-1 (TSP1) repeat"/>
    <property type="match status" value="6"/>
</dbReference>
<evidence type="ECO:0000259" key="5">
    <source>
        <dbReference type="PROSITE" id="PS50041"/>
    </source>
</evidence>
<dbReference type="PROSITE" id="PS50041">
    <property type="entry name" value="C_TYPE_LECTIN_2"/>
    <property type="match status" value="1"/>
</dbReference>
<evidence type="ECO:0000256" key="3">
    <source>
        <dbReference type="SAM" id="Coils"/>
    </source>
</evidence>
<sequence length="1267" mass="138676">MWRCRGQPRSRTGSSQGSPGQPASQGRPVRRAASRQQKLSTTESGVFSMTNGRGGEERDLFSLIMSLKSDLNKGMDDIHSSLDSMNTKFNEMSATCKDLKLENEKLRQSNTAMHTQLERLEMNVEYLDGQSCRNNMFFDGCSGLRDEQIDITENKVRQVLSDEIHVPNWESISIEKVQRCRGGTDIAPTILVRFSYYKDKAVVLQCARSNLTRNSTYSVSEDFTPRVRKHRYELGKRMVEARNNNQYAVVRYDKLIIDDSVYRTVSHHVVKHMVVFTNSRALLRQGITANHIAQRCGISLRVIRTRPITVERVMRAEMHTATTTTAKSLTTTTTTTTKSPTILTTEKPSTTKESTTKYGQGIKCPTSWVRRDGSCYYFSTTLQSWASAKAYCNSHGADLVKIDNKAEQDYLVAVVSQFGMAGGQTSTIAPSTTTSRTTATTKLPSTTKLHTTSTTTSSSTTAATTSKASTTTTTQPTTRSTAPGADGVRGTPVPFPAGKVTIAAPGSATPPHLCTVELTVPEVLPATENATWEVVQSTALGVNGIRGTHVPFHVGKGKIAAHGSAALPHLYTAEVTVPEVLPDTKNATWEIARINMYCIITTVDGAWGHWSSWDSCSVSCGIGQNGRSRKCDSPAPMYGGTDCFGSASGHRECNLRNCPVDGAWEPWSSWEACSVSCGKGQTARHRNCNSPSPFYGGKDCSGSSIGHGECDMGSCPVDGAWGHWSSWDACSVSCGRGQNGRSRKCDSPAPAYGGSNCLGSSRAHRECNMGSCPGIAVNLSTTEPARDSSMRPGTVHLNAQLMELGLSGQDGDRVRARVKPEVSKGVARAQTRLQRMAAINVLDQLLIPHRLMAPGLIGQFGARVLARADPEVNKEVAHAHIRLRHMVARTVSDYLRILHHSMALGLIGRSGPRVLARADPEVNKEHEHAHILPLRMVASSVLDFLRKLHLDGAWSEWTVWGTCSHTCGSGVAQRSRSCENPPPANGGQNCLGPTTDFEAFDGAWSEWSVWSTCSRTCGYGSKQRSRVCANPPPVHGGQNCLGPATDFAPCAVDLKCLVDGAWSDWSDWDTCSTTCGVGIKQRNRTCANPPPANGGLDCFGIMTDRTWCSIQHDCPIPTTTPATSTVFGQETRCPKFWVVGDTSCYFFGLNRNWTSAKEYCNDHGADLVKIDDQVEQDFLVTKLQLWGMDVWWTGGRKTTSQLKFHWEWQGTIIPFSYQNWFPYGYTAGGDCVALQSSSEYKWTRRRCNDSIQWVCEKDQVESPPLVG</sequence>
<evidence type="ECO:0000313" key="7">
    <source>
        <dbReference type="Proteomes" id="UP001164746"/>
    </source>
</evidence>
<dbReference type="Pfam" id="PF00090">
    <property type="entry name" value="TSP_1"/>
    <property type="match status" value="6"/>
</dbReference>
<dbReference type="SUPFAM" id="SSF82895">
    <property type="entry name" value="TSP-1 type 1 repeat"/>
    <property type="match status" value="6"/>
</dbReference>
<dbReference type="Gene3D" id="3.10.100.10">
    <property type="entry name" value="Mannose-Binding Protein A, subunit A"/>
    <property type="match status" value="2"/>
</dbReference>